<keyword evidence="2" id="KW-1185">Reference proteome</keyword>
<gene>
    <name evidence="1" type="ORF">ECRASSUSDP1_LOCUS28486</name>
</gene>
<proteinExistence type="predicted"/>
<name>A0AAD1Y7I9_EUPCR</name>
<dbReference type="EMBL" id="CAMPGE010029396">
    <property type="protein sequence ID" value="CAI2386861.1"/>
    <property type="molecule type" value="Genomic_DNA"/>
</dbReference>
<organism evidence="1 2">
    <name type="scientific">Euplotes crassus</name>
    <dbReference type="NCBI Taxonomy" id="5936"/>
    <lineage>
        <taxon>Eukaryota</taxon>
        <taxon>Sar</taxon>
        <taxon>Alveolata</taxon>
        <taxon>Ciliophora</taxon>
        <taxon>Intramacronucleata</taxon>
        <taxon>Spirotrichea</taxon>
        <taxon>Hypotrichia</taxon>
        <taxon>Euplotida</taxon>
        <taxon>Euplotidae</taxon>
        <taxon>Moneuplotes</taxon>
    </lineage>
</organism>
<reference evidence="1" key="1">
    <citation type="submission" date="2023-07" db="EMBL/GenBank/DDBJ databases">
        <authorList>
            <consortium name="AG Swart"/>
            <person name="Singh M."/>
            <person name="Singh A."/>
            <person name="Seah K."/>
            <person name="Emmerich C."/>
        </authorList>
    </citation>
    <scope>NUCLEOTIDE SEQUENCE</scope>
    <source>
        <strain evidence="1">DP1</strain>
    </source>
</reference>
<accession>A0AAD1Y7I9</accession>
<protein>
    <submittedName>
        <fullName evidence="1">Uncharacterized protein</fullName>
    </submittedName>
</protein>
<dbReference type="Proteomes" id="UP001295684">
    <property type="component" value="Unassembled WGS sequence"/>
</dbReference>
<evidence type="ECO:0000313" key="2">
    <source>
        <dbReference type="Proteomes" id="UP001295684"/>
    </source>
</evidence>
<comment type="caution">
    <text evidence="1">The sequence shown here is derived from an EMBL/GenBank/DDBJ whole genome shotgun (WGS) entry which is preliminary data.</text>
</comment>
<sequence>MRQGICRFTEATFKDNEHSLVNGYHHERLAEISETLTGFNAYKSFQEIPDTSNETSHMCLESLRTSLSPGGVNYLKLYYALSGKSINQLGNPELCHKMDQSEWVFLKINAGVNINLGLCVPTACAAPEEFSGFKEFLMRKARELGILSSWCLTSRHLHPGELEVSLHSQFWDC</sequence>
<dbReference type="AlphaFoldDB" id="A0AAD1Y7I9"/>
<evidence type="ECO:0000313" key="1">
    <source>
        <dbReference type="EMBL" id="CAI2386861.1"/>
    </source>
</evidence>